<name>C4XEK4_MYCFP</name>
<accession>C4XEK4</accession>
<keyword evidence="1" id="KW-1133">Transmembrane helix</keyword>
<dbReference type="EMBL" id="AP009608">
    <property type="protein sequence ID" value="BAH69576.1"/>
    <property type="molecule type" value="Genomic_DNA"/>
</dbReference>
<dbReference type="HOGENOM" id="CLU_1893890_0_0_14"/>
<reference evidence="2 3" key="1">
    <citation type="journal article" date="2009" name="Curr. Microbiol.">
        <title>Molecular cloning and expression of a novel cholinephosphotransferase involved in glycoglycerophospholipid biosynthesis of Mycoplasma fermentans.</title>
        <authorList>
            <person name="Ishida N."/>
            <person name="Irikura D."/>
            <person name="Matsuda K."/>
            <person name="Sato S."/>
            <person name="Asano K."/>
        </authorList>
    </citation>
    <scope>NUCLEOTIDE SEQUENCE [LARGE SCALE GENOMIC DNA]</scope>
    <source>
        <strain evidence="3">ATCC 19989 / NBRC 14854 / NCTC 10117 / PG18</strain>
    </source>
</reference>
<dbReference type="Proteomes" id="UP000006810">
    <property type="component" value="Chromosome"/>
</dbReference>
<evidence type="ECO:0000313" key="3">
    <source>
        <dbReference type="Proteomes" id="UP000006810"/>
    </source>
</evidence>
<keyword evidence="3" id="KW-1185">Reference proteome</keyword>
<keyword evidence="1" id="KW-0472">Membrane</keyword>
<keyword evidence="1" id="KW-0812">Transmembrane</keyword>
<organism evidence="2 3">
    <name type="scientific">Mycoplasmopsis fermentans (strain ATCC 19989 / NBRC 14854 / NCTC 10117 / PG18)</name>
    <name type="common">Mycoplasma fermentans</name>
    <dbReference type="NCBI Taxonomy" id="496833"/>
    <lineage>
        <taxon>Bacteria</taxon>
        <taxon>Bacillati</taxon>
        <taxon>Mycoplasmatota</taxon>
        <taxon>Mycoplasmoidales</taxon>
        <taxon>Metamycoplasmataceae</taxon>
        <taxon>Mycoplasmopsis</taxon>
    </lineage>
</organism>
<proteinExistence type="predicted"/>
<feature type="transmembrane region" description="Helical" evidence="1">
    <location>
        <begin position="32"/>
        <end position="54"/>
    </location>
</feature>
<dbReference type="AlphaFoldDB" id="C4XEK4"/>
<gene>
    <name evidence="2" type="ordered locus">MBIO_0311</name>
</gene>
<protein>
    <submittedName>
        <fullName evidence="2">Uncharacterized protein</fullName>
    </submittedName>
</protein>
<evidence type="ECO:0000256" key="1">
    <source>
        <dbReference type="SAM" id="Phobius"/>
    </source>
</evidence>
<sequence>MIKKLKYWVVIFITEALKISQNFNKIYTKSKLLYAIIISLFCPKTTFLIIFITFNVQCNICNWYNRLDKVKANDTCYWSDKQRSQGNHPEDLLAIVERFLQYLNISIFFSNNFYYENLSFHSYIKSKKIVKTLNEYEEPIVFL</sequence>
<dbReference type="KEGG" id="mfp:MBIO_0311"/>
<evidence type="ECO:0000313" key="2">
    <source>
        <dbReference type="EMBL" id="BAH69576.1"/>
    </source>
</evidence>